<dbReference type="AlphaFoldDB" id="A0A6J5ZAD4"/>
<feature type="domain" description="PASTA" evidence="1">
    <location>
        <begin position="23"/>
        <end position="86"/>
    </location>
</feature>
<proteinExistence type="predicted"/>
<dbReference type="PROSITE" id="PS51178">
    <property type="entry name" value="PASTA"/>
    <property type="match status" value="3"/>
</dbReference>
<dbReference type="CDD" id="cd06577">
    <property type="entry name" value="PASTA_pknB"/>
    <property type="match status" value="4"/>
</dbReference>
<dbReference type="InterPro" id="IPR005543">
    <property type="entry name" value="PASTA_dom"/>
</dbReference>
<dbReference type="Pfam" id="PF03793">
    <property type="entry name" value="PASTA"/>
    <property type="match status" value="4"/>
</dbReference>
<evidence type="ECO:0000259" key="1">
    <source>
        <dbReference type="PROSITE" id="PS51178"/>
    </source>
</evidence>
<organism evidence="2">
    <name type="scientific">freshwater metagenome</name>
    <dbReference type="NCBI Taxonomy" id="449393"/>
    <lineage>
        <taxon>unclassified sequences</taxon>
        <taxon>metagenomes</taxon>
        <taxon>ecological metagenomes</taxon>
    </lineage>
</organism>
<dbReference type="SMART" id="SM00740">
    <property type="entry name" value="PASTA"/>
    <property type="match status" value="4"/>
</dbReference>
<protein>
    <submittedName>
        <fullName evidence="2">Unannotated protein</fullName>
    </submittedName>
</protein>
<evidence type="ECO:0000313" key="2">
    <source>
        <dbReference type="EMBL" id="CAB4337410.1"/>
    </source>
</evidence>
<dbReference type="EMBL" id="CAESAN010000015">
    <property type="protein sequence ID" value="CAB4337410.1"/>
    <property type="molecule type" value="Genomic_DNA"/>
</dbReference>
<reference evidence="2" key="1">
    <citation type="submission" date="2020-05" db="EMBL/GenBank/DDBJ databases">
        <authorList>
            <person name="Chiriac C."/>
            <person name="Salcher M."/>
            <person name="Ghai R."/>
            <person name="Kavagutti S V."/>
        </authorList>
    </citation>
    <scope>NUCLEOTIDE SEQUENCE</scope>
</reference>
<gene>
    <name evidence="2" type="ORF">UFOPK3547_00288</name>
</gene>
<feature type="domain" description="PASTA" evidence="1">
    <location>
        <begin position="87"/>
        <end position="153"/>
    </location>
</feature>
<sequence>MALASVATAAVAFALVVGGCGDKTEVVPNTVDQSVEVAQQMLSDKGFQSTVTRVTSNQLANEVLKQSPVGGTDAKTSEKIALTVSNGPGDGIVPDVAGDAADRAERELRNADFEPVVKEVYSSVHEAGFAVGTNPAAGTDMQKETKVTLNVSRGPRHSSVPDVIGLSENNADAALTNAGFRVDHAFKVANKTPGSIIAQDPVGGVSAAIGSSVQVVIDRKPVKVTVPNAVGLTQAEGDRKLQNAGLDAVYSTKIVSSASQNGIVLAESPGAGSKVNEGTNVALTIGRYKRPTPPVPPVPPGPSSIVKQFNLKADQTKTYTVVWSSGQCPGGTGNAVLSGDGGGSAMSGAQITDQGPAGKRSYYATTQTSDITSPVTLKITITCLVQ</sequence>
<dbReference type="Gene3D" id="3.30.10.20">
    <property type="match status" value="4"/>
</dbReference>
<feature type="domain" description="PASTA" evidence="1">
    <location>
        <begin position="220"/>
        <end position="287"/>
    </location>
</feature>
<accession>A0A6J5ZAD4</accession>
<name>A0A6J5ZAD4_9ZZZZ</name>